<dbReference type="InterPro" id="IPR002156">
    <property type="entry name" value="RNaseH_domain"/>
</dbReference>
<organism evidence="2 3">
    <name type="scientific">Cannabis sativa</name>
    <name type="common">Hemp</name>
    <name type="synonym">Marijuana</name>
    <dbReference type="NCBI Taxonomy" id="3483"/>
    <lineage>
        <taxon>Eukaryota</taxon>
        <taxon>Viridiplantae</taxon>
        <taxon>Streptophyta</taxon>
        <taxon>Embryophyta</taxon>
        <taxon>Tracheophyta</taxon>
        <taxon>Spermatophyta</taxon>
        <taxon>Magnoliopsida</taxon>
        <taxon>eudicotyledons</taxon>
        <taxon>Gunneridae</taxon>
        <taxon>Pentapetalae</taxon>
        <taxon>rosids</taxon>
        <taxon>fabids</taxon>
        <taxon>Rosales</taxon>
        <taxon>Cannabaceae</taxon>
        <taxon>Cannabis</taxon>
    </lineage>
</organism>
<reference evidence="2" key="2">
    <citation type="submission" date="2021-03" db="UniProtKB">
        <authorList>
            <consortium name="EnsemblPlants"/>
        </authorList>
    </citation>
    <scope>IDENTIFICATION</scope>
</reference>
<dbReference type="AlphaFoldDB" id="A0A803PKW2"/>
<keyword evidence="3" id="KW-1185">Reference proteome</keyword>
<sequence>MFGIQICRGAPHLSHLLFADDSMLFSTVTPRSSDALNAILHLYNRATGQLVNRDKSSILFSTNTSVDSQQQFRQFLNLTGEGFISKYLGVPHCVGRVTNSVFHYLLQSVSSRLNSWNDRSFSRAGKETLIKAVVQAIPSFAMSCFKVPKSTCLKIQSDIAKFWWGSQGISKVHWKNWSAISVSKFFGGLGFRTLTCHNQALLAKQAWRVWTNPDSLIHSILKARYFKHTDLLNAKRIIPHSSCPVCDFYLQALHHISTQDFPIFIAIIWHIWNTRNSILFQKSGFGNNVEEFVINYLQDYNEAQQSNRTNQPNSEASSISPHIQRLHSIGFQEDSPALFVDAALDNQHALTGTGFIFKSGWQHTIASHHRQLPGASSPLFAEGQALLQSLLWCLDSQLRPKFIFSDCLVLVSKVNSDWHDRSALSGLVSRFRWLFSNFPEASLHFVPRQLNMDAHGLAKEALRLREAV</sequence>
<proteinExistence type="predicted"/>
<dbReference type="PANTHER" id="PTHR33116:SF86">
    <property type="entry name" value="REVERSE TRANSCRIPTASE DOMAIN-CONTAINING PROTEIN"/>
    <property type="match status" value="1"/>
</dbReference>
<reference evidence="2" key="1">
    <citation type="submission" date="2018-11" db="EMBL/GenBank/DDBJ databases">
        <authorList>
            <person name="Grassa J C."/>
        </authorList>
    </citation>
    <scope>NUCLEOTIDE SEQUENCE [LARGE SCALE GENOMIC DNA]</scope>
</reference>
<dbReference type="InterPro" id="IPR044730">
    <property type="entry name" value="RNase_H-like_dom_plant"/>
</dbReference>
<dbReference type="InterPro" id="IPR036397">
    <property type="entry name" value="RNaseH_sf"/>
</dbReference>
<accession>A0A803PKW2</accession>
<dbReference type="Proteomes" id="UP000596661">
    <property type="component" value="Chromosome 5"/>
</dbReference>
<dbReference type="EMBL" id="UZAU01000525">
    <property type="status" value="NOT_ANNOTATED_CDS"/>
    <property type="molecule type" value="Genomic_DNA"/>
</dbReference>
<dbReference type="GO" id="GO:0004523">
    <property type="term" value="F:RNA-DNA hybrid ribonuclease activity"/>
    <property type="evidence" value="ECO:0007669"/>
    <property type="project" value="InterPro"/>
</dbReference>
<dbReference type="CDD" id="cd06222">
    <property type="entry name" value="RNase_H_like"/>
    <property type="match status" value="1"/>
</dbReference>
<dbReference type="SUPFAM" id="SSF53098">
    <property type="entry name" value="Ribonuclease H-like"/>
    <property type="match status" value="1"/>
</dbReference>
<feature type="domain" description="RNase H type-1" evidence="1">
    <location>
        <begin position="340"/>
        <end position="461"/>
    </location>
</feature>
<evidence type="ECO:0000313" key="2">
    <source>
        <dbReference type="EnsemblPlants" id="cds.evm.model.05.1321"/>
    </source>
</evidence>
<protein>
    <recommendedName>
        <fullName evidence="1">RNase H type-1 domain-containing protein</fullName>
    </recommendedName>
</protein>
<dbReference type="EnsemblPlants" id="evm.model.05.1321">
    <property type="protein sequence ID" value="cds.evm.model.05.1321"/>
    <property type="gene ID" value="evm.TU.05.1321"/>
</dbReference>
<name>A0A803PKW2_CANSA</name>
<dbReference type="PANTHER" id="PTHR33116">
    <property type="entry name" value="REVERSE TRANSCRIPTASE ZINC-BINDING DOMAIN-CONTAINING PROTEIN-RELATED-RELATED"/>
    <property type="match status" value="1"/>
</dbReference>
<evidence type="ECO:0000259" key="1">
    <source>
        <dbReference type="Pfam" id="PF13456"/>
    </source>
</evidence>
<dbReference type="GO" id="GO:0003676">
    <property type="term" value="F:nucleic acid binding"/>
    <property type="evidence" value="ECO:0007669"/>
    <property type="project" value="InterPro"/>
</dbReference>
<dbReference type="InterPro" id="IPR012337">
    <property type="entry name" value="RNaseH-like_sf"/>
</dbReference>
<dbReference type="Gramene" id="evm.model.05.1321">
    <property type="protein sequence ID" value="cds.evm.model.05.1321"/>
    <property type="gene ID" value="evm.TU.05.1321"/>
</dbReference>
<dbReference type="Gene3D" id="3.30.420.10">
    <property type="entry name" value="Ribonuclease H-like superfamily/Ribonuclease H"/>
    <property type="match status" value="1"/>
</dbReference>
<dbReference type="Pfam" id="PF13456">
    <property type="entry name" value="RVT_3"/>
    <property type="match status" value="1"/>
</dbReference>
<evidence type="ECO:0000313" key="3">
    <source>
        <dbReference type="Proteomes" id="UP000596661"/>
    </source>
</evidence>